<proteinExistence type="predicted"/>
<organism evidence="2 3">
    <name type="scientific">Desulfosarcina widdelii</name>
    <dbReference type="NCBI Taxonomy" id="947919"/>
    <lineage>
        <taxon>Bacteria</taxon>
        <taxon>Pseudomonadati</taxon>
        <taxon>Thermodesulfobacteriota</taxon>
        <taxon>Desulfobacteria</taxon>
        <taxon>Desulfobacterales</taxon>
        <taxon>Desulfosarcinaceae</taxon>
        <taxon>Desulfosarcina</taxon>
    </lineage>
</organism>
<evidence type="ECO:0008006" key="4">
    <source>
        <dbReference type="Google" id="ProtNLM"/>
    </source>
</evidence>
<keyword evidence="1" id="KW-1133">Transmembrane helix</keyword>
<dbReference type="PROSITE" id="PS51257">
    <property type="entry name" value="PROKAR_LIPOPROTEIN"/>
    <property type="match status" value="1"/>
</dbReference>
<keyword evidence="1" id="KW-0812">Transmembrane</keyword>
<gene>
    <name evidence="2" type="ORF">DSCW_16270</name>
</gene>
<evidence type="ECO:0000256" key="1">
    <source>
        <dbReference type="SAM" id="Phobius"/>
    </source>
</evidence>
<dbReference type="RefSeq" id="WP_155303256.1">
    <property type="nucleotide sequence ID" value="NZ_AP021875.1"/>
</dbReference>
<dbReference type="EMBL" id="AP021875">
    <property type="protein sequence ID" value="BBO74210.1"/>
    <property type="molecule type" value="Genomic_DNA"/>
</dbReference>
<sequence>MKNNKNYHQHFIGILFIIILLSFFLGCVVILPPIKGNLFYSDGKTPVKDAYVICFNSIYPLSEAINVGGANSDFHSVEVVKTNNDGKFYLSSYINIGLPLWDTREFLIYKPGYSVLRYFQSGIFTFVDMNIKKYPWDKKCLAKRKFVLSNSFDNAYNNIGYVSININYFADHFKHNKKEEYHKNLDDFRDIYECLIKDYEKTINMKTQKSQYIDNEIENMRYLLNIKK</sequence>
<name>A0A5K7Z0M5_9BACT</name>
<dbReference type="Proteomes" id="UP000427769">
    <property type="component" value="Chromosome"/>
</dbReference>
<evidence type="ECO:0000313" key="3">
    <source>
        <dbReference type="Proteomes" id="UP000427769"/>
    </source>
</evidence>
<dbReference type="KEGG" id="dwd:DSCW_16270"/>
<reference evidence="2 3" key="1">
    <citation type="submission" date="2019-11" db="EMBL/GenBank/DDBJ databases">
        <title>Comparative genomics of hydrocarbon-degrading Desulfosarcina strains.</title>
        <authorList>
            <person name="Watanabe M."/>
            <person name="Kojima H."/>
            <person name="Fukui M."/>
        </authorList>
    </citation>
    <scope>NUCLEOTIDE SEQUENCE [LARGE SCALE GENOMIC DNA]</scope>
    <source>
        <strain evidence="2 3">PP31</strain>
    </source>
</reference>
<feature type="transmembrane region" description="Helical" evidence="1">
    <location>
        <begin position="12"/>
        <end position="31"/>
    </location>
</feature>
<dbReference type="OrthoDB" id="10001455at2"/>
<accession>A0A5K7Z0M5</accession>
<keyword evidence="1" id="KW-0472">Membrane</keyword>
<evidence type="ECO:0000313" key="2">
    <source>
        <dbReference type="EMBL" id="BBO74210.1"/>
    </source>
</evidence>
<protein>
    <recommendedName>
        <fullName evidence="4">Lipoprotein</fullName>
    </recommendedName>
</protein>
<dbReference type="AlphaFoldDB" id="A0A5K7Z0M5"/>
<keyword evidence="3" id="KW-1185">Reference proteome</keyword>